<comment type="caution">
    <text evidence="2">The sequence shown here is derived from an EMBL/GenBank/DDBJ whole genome shotgun (WGS) entry which is preliminary data.</text>
</comment>
<feature type="compositionally biased region" description="Polar residues" evidence="1">
    <location>
        <begin position="1"/>
        <end position="23"/>
    </location>
</feature>
<evidence type="ECO:0000256" key="1">
    <source>
        <dbReference type="SAM" id="MobiDB-lite"/>
    </source>
</evidence>
<dbReference type="RefSeq" id="XP_060297350.1">
    <property type="nucleotide sequence ID" value="XM_060445528.1"/>
</dbReference>
<gene>
    <name evidence="2" type="ORF">B0T26DRAFT_752465</name>
</gene>
<dbReference type="Proteomes" id="UP001172101">
    <property type="component" value="Unassembled WGS sequence"/>
</dbReference>
<dbReference type="AlphaFoldDB" id="A0AA40AMP3"/>
<accession>A0AA40AMP3</accession>
<reference evidence="2" key="1">
    <citation type="submission" date="2023-06" db="EMBL/GenBank/DDBJ databases">
        <title>Genome-scale phylogeny and comparative genomics of the fungal order Sordariales.</title>
        <authorList>
            <consortium name="Lawrence Berkeley National Laboratory"/>
            <person name="Hensen N."/>
            <person name="Bonometti L."/>
            <person name="Westerberg I."/>
            <person name="Brannstrom I.O."/>
            <person name="Guillou S."/>
            <person name="Cros-Aarteil S."/>
            <person name="Calhoun S."/>
            <person name="Haridas S."/>
            <person name="Kuo A."/>
            <person name="Mondo S."/>
            <person name="Pangilinan J."/>
            <person name="Riley R."/>
            <person name="LaButti K."/>
            <person name="Andreopoulos B."/>
            <person name="Lipzen A."/>
            <person name="Chen C."/>
            <person name="Yanf M."/>
            <person name="Daum C."/>
            <person name="Ng V."/>
            <person name="Clum A."/>
            <person name="Steindorff A."/>
            <person name="Ohm R."/>
            <person name="Martin F."/>
            <person name="Silar P."/>
            <person name="Natvig D."/>
            <person name="Lalanne C."/>
            <person name="Gautier V."/>
            <person name="Ament-velasquez S.L."/>
            <person name="Kruys A."/>
            <person name="Hutchinson M.I."/>
            <person name="Powell A.J."/>
            <person name="Barry K."/>
            <person name="Miller A.N."/>
            <person name="Grigoriev I.V."/>
            <person name="Debuchy R."/>
            <person name="Gladieux P."/>
            <person name="Thoren M.H."/>
            <person name="Johannesson H."/>
        </authorList>
    </citation>
    <scope>NUCLEOTIDE SEQUENCE</scope>
    <source>
        <strain evidence="2">SMH2392-1A</strain>
    </source>
</reference>
<feature type="region of interest" description="Disordered" evidence="1">
    <location>
        <begin position="1"/>
        <end position="165"/>
    </location>
</feature>
<proteinExistence type="predicted"/>
<feature type="compositionally biased region" description="Acidic residues" evidence="1">
    <location>
        <begin position="131"/>
        <end position="146"/>
    </location>
</feature>
<sequence>MASGSTCFNSKDNTVSAPQTTSWADWVKDNFPLDDEDDESDREDLGLYLCPKKSPSTEQARNRSLDTPHPDHCADADEATASPPNSPSTEQGEEEENGEETGKYSIFGGLTPRDPQSMDDSELASPMGEANIEDSSEFVNDDDDDESTPKASSTARLTQHLPNGAKPVPHIAASSLDVASYLSVSKGDCPTDPCRFAFSRLDRSTYFKMPKVVFYRCNDGDDKDENSETDSAENLSGVHYYSSSVDPATAEKLARKSAQHTLEGVRRGGQRGRLPYLLCQYSNSVEAEELEQELKNHLLAVEGDYREDWV</sequence>
<evidence type="ECO:0000313" key="3">
    <source>
        <dbReference type="Proteomes" id="UP001172101"/>
    </source>
</evidence>
<name>A0AA40AMP3_9PEZI</name>
<evidence type="ECO:0000313" key="2">
    <source>
        <dbReference type="EMBL" id="KAK0718557.1"/>
    </source>
</evidence>
<protein>
    <submittedName>
        <fullName evidence="2">Uncharacterized protein</fullName>
    </submittedName>
</protein>
<dbReference type="GeneID" id="85328798"/>
<dbReference type="EMBL" id="JAUIRO010000004">
    <property type="protein sequence ID" value="KAK0718557.1"/>
    <property type="molecule type" value="Genomic_DNA"/>
</dbReference>
<organism evidence="2 3">
    <name type="scientific">Lasiosphaeria miniovina</name>
    <dbReference type="NCBI Taxonomy" id="1954250"/>
    <lineage>
        <taxon>Eukaryota</taxon>
        <taxon>Fungi</taxon>
        <taxon>Dikarya</taxon>
        <taxon>Ascomycota</taxon>
        <taxon>Pezizomycotina</taxon>
        <taxon>Sordariomycetes</taxon>
        <taxon>Sordariomycetidae</taxon>
        <taxon>Sordariales</taxon>
        <taxon>Lasiosphaeriaceae</taxon>
        <taxon>Lasiosphaeria</taxon>
    </lineage>
</organism>
<feature type="compositionally biased region" description="Polar residues" evidence="1">
    <location>
        <begin position="149"/>
        <end position="161"/>
    </location>
</feature>
<keyword evidence="3" id="KW-1185">Reference proteome</keyword>
<feature type="compositionally biased region" description="Acidic residues" evidence="1">
    <location>
        <begin position="32"/>
        <end position="42"/>
    </location>
</feature>
<feature type="compositionally biased region" description="Basic and acidic residues" evidence="1">
    <location>
        <begin position="60"/>
        <end position="75"/>
    </location>
</feature>